<proteinExistence type="predicted"/>
<dbReference type="Proteomes" id="UP000827872">
    <property type="component" value="Linkage Group LG12"/>
</dbReference>
<name>A0ACB8EZX0_9SAUR</name>
<reference evidence="1" key="1">
    <citation type="submission" date="2021-08" db="EMBL/GenBank/DDBJ databases">
        <title>The first chromosome-level gecko genome reveals the dynamic sex chromosomes of Neotropical dwarf geckos (Sphaerodactylidae: Sphaerodactylus).</title>
        <authorList>
            <person name="Pinto B.J."/>
            <person name="Keating S.E."/>
            <person name="Gamble T."/>
        </authorList>
    </citation>
    <scope>NUCLEOTIDE SEQUENCE</scope>
    <source>
        <strain evidence="1">TG3544</strain>
    </source>
</reference>
<accession>A0ACB8EZX0</accession>
<organism evidence="1 2">
    <name type="scientific">Sphaerodactylus townsendi</name>
    <dbReference type="NCBI Taxonomy" id="933632"/>
    <lineage>
        <taxon>Eukaryota</taxon>
        <taxon>Metazoa</taxon>
        <taxon>Chordata</taxon>
        <taxon>Craniata</taxon>
        <taxon>Vertebrata</taxon>
        <taxon>Euteleostomi</taxon>
        <taxon>Lepidosauria</taxon>
        <taxon>Squamata</taxon>
        <taxon>Bifurcata</taxon>
        <taxon>Gekkota</taxon>
        <taxon>Sphaerodactylidae</taxon>
        <taxon>Sphaerodactylus</taxon>
    </lineage>
</organism>
<sequence>MHGIPEDSKVEAPAFTDAIRMYRQSKEQYGTWDMLCGNEGQVLSNLVMEEILPELKNMIGPRLKGKAQERHRVWIQVSDAVYRMVYDFRRRAGLTKQL</sequence>
<dbReference type="EMBL" id="CM037625">
    <property type="protein sequence ID" value="KAH7998375.1"/>
    <property type="molecule type" value="Genomic_DNA"/>
</dbReference>
<evidence type="ECO:0000313" key="2">
    <source>
        <dbReference type="Proteomes" id="UP000827872"/>
    </source>
</evidence>
<comment type="caution">
    <text evidence="1">The sequence shown here is derived from an EMBL/GenBank/DDBJ whole genome shotgun (WGS) entry which is preliminary data.</text>
</comment>
<gene>
    <name evidence="1" type="ORF">K3G42_015637</name>
</gene>
<evidence type="ECO:0000313" key="1">
    <source>
        <dbReference type="EMBL" id="KAH7998375.1"/>
    </source>
</evidence>
<keyword evidence="2" id="KW-1185">Reference proteome</keyword>
<protein>
    <submittedName>
        <fullName evidence="1">Uncharacterized protein</fullName>
    </submittedName>
</protein>